<protein>
    <recommendedName>
        <fullName evidence="3">Orphan protein</fullName>
    </recommendedName>
</protein>
<dbReference type="OrthoDB" id="9759544at2"/>
<accession>A0A5R9ID31</accession>
<comment type="caution">
    <text evidence="1">The sequence shown here is derived from an EMBL/GenBank/DDBJ whole genome shotgun (WGS) entry which is preliminary data.</text>
</comment>
<reference evidence="1 2" key="1">
    <citation type="submission" date="2019-05" db="EMBL/GenBank/DDBJ databases">
        <title>Genome sequences of Thalassotalea litorea 1K03283.</title>
        <authorList>
            <person name="Zhang D."/>
        </authorList>
    </citation>
    <scope>NUCLEOTIDE SEQUENCE [LARGE SCALE GENOMIC DNA]</scope>
    <source>
        <strain evidence="1 2">MCCC 1K03283</strain>
    </source>
</reference>
<evidence type="ECO:0000313" key="2">
    <source>
        <dbReference type="Proteomes" id="UP000307790"/>
    </source>
</evidence>
<name>A0A5R9ID31_9GAMM</name>
<gene>
    <name evidence="1" type="ORF">FE810_14750</name>
</gene>
<dbReference type="RefSeq" id="WP_138321015.1">
    <property type="nucleotide sequence ID" value="NZ_VCBC01000016.1"/>
</dbReference>
<evidence type="ECO:0008006" key="3">
    <source>
        <dbReference type="Google" id="ProtNLM"/>
    </source>
</evidence>
<dbReference type="EMBL" id="VCBC01000016">
    <property type="protein sequence ID" value="TLU61491.1"/>
    <property type="molecule type" value="Genomic_DNA"/>
</dbReference>
<evidence type="ECO:0000313" key="1">
    <source>
        <dbReference type="EMBL" id="TLU61491.1"/>
    </source>
</evidence>
<proteinExistence type="predicted"/>
<sequence length="389" mass="44237">MRQLLSSPVKMPLSGIENQIYQNALKYISEISLNLMAVKVENRPQDFLGWCIELNNICEHGVNRDLLDEPQFKPLKKLQEILQNAISIGQLKMSRVTPWPVYAGFIEQHAELQSVQERLRLLEYIEQLTQQSLADMNAADRLVYCGKHTSTHAPEQYNFDVEWFASTKAAKSFHRLMSEHPELFDQALTNIPLVGDVTDANYKAFVSRYQGIFAEHGDGDKAPLAPATRLLAMRRPDQFVALNNAKMDCYSQAFAISRLNNQGFDTYWHELIATIRVCPWYQAAMPQGEQEELLVKYRALMLDVFLFAKPDQAEQSNYLRMKNKPKKAASIPRAMKRSKESAAQIVDKALEAEGMPEYLVNNRNSIISSVEQGKSVTQVISLMKTIFGG</sequence>
<organism evidence="1 2">
    <name type="scientific">Thalassotalea litorea</name>
    <dbReference type="NCBI Taxonomy" id="2020715"/>
    <lineage>
        <taxon>Bacteria</taxon>
        <taxon>Pseudomonadati</taxon>
        <taxon>Pseudomonadota</taxon>
        <taxon>Gammaproteobacteria</taxon>
        <taxon>Alteromonadales</taxon>
        <taxon>Colwelliaceae</taxon>
        <taxon>Thalassotalea</taxon>
    </lineage>
</organism>
<keyword evidence="2" id="KW-1185">Reference proteome</keyword>
<dbReference type="Proteomes" id="UP000307790">
    <property type="component" value="Unassembled WGS sequence"/>
</dbReference>
<dbReference type="AlphaFoldDB" id="A0A5R9ID31"/>